<sequence>MRFVRKRGSGPFQLAQAHSNPPTTKETATSRWKSFNYSAQVQGYLLEEQFSLCCYSEIRPDLVGVGMHIEHVENKSQHPQRTFDYSNLAACALDSRTDLKEFAAQEAEVFGGHAPGKSRGVDFNRFVACHQPDCARFFTYVSDGRVLPADGLSAQEEDRARYTIELLNLNSTYLKDLRFQWWGELEKLVAQHIDQDMSLDCLAGIDLVPINGNLSPFFSMTRQIFASVAERVLERDAPDLH</sequence>
<dbReference type="OrthoDB" id="6975485at2"/>
<dbReference type="EMBL" id="QFAW01000010">
    <property type="protein sequence ID" value="PWE45808.1"/>
    <property type="molecule type" value="Genomic_DNA"/>
</dbReference>
<organism evidence="2 3">
    <name type="scientific">Pseudomonas prosekii</name>
    <dbReference type="NCBI Taxonomy" id="1148509"/>
    <lineage>
        <taxon>Bacteria</taxon>
        <taxon>Pseudomonadati</taxon>
        <taxon>Pseudomonadota</taxon>
        <taxon>Gammaproteobacteria</taxon>
        <taxon>Pseudomonadales</taxon>
        <taxon>Pseudomonadaceae</taxon>
        <taxon>Pseudomonas</taxon>
    </lineage>
</organism>
<evidence type="ECO:0000313" key="2">
    <source>
        <dbReference type="EMBL" id="PWE45808.1"/>
    </source>
</evidence>
<evidence type="ECO:0000313" key="3">
    <source>
        <dbReference type="Proteomes" id="UP000245056"/>
    </source>
</evidence>
<accession>A0A2U2D9V1</accession>
<reference evidence="2 3" key="1">
    <citation type="submission" date="2018-05" db="EMBL/GenBank/DDBJ databases">
        <title>Genome sequences of two Antarctic strains of Pseudomonas prosekii: insights into adaptation to extreme conditions.</title>
        <authorList>
            <person name="Snopkova K."/>
            <person name="Dufkova K."/>
            <person name="Cejkova D."/>
            <person name="Sedlacek I."/>
            <person name="Smajs D."/>
        </authorList>
    </citation>
    <scope>NUCLEOTIDE SEQUENCE [LARGE SCALE GENOMIC DNA]</scope>
    <source>
        <strain evidence="2 3">P2673</strain>
    </source>
</reference>
<feature type="compositionally biased region" description="Polar residues" evidence="1">
    <location>
        <begin position="16"/>
        <end position="29"/>
    </location>
</feature>
<dbReference type="AlphaFoldDB" id="A0A2U2D9V1"/>
<comment type="caution">
    <text evidence="2">The sequence shown here is derived from an EMBL/GenBank/DDBJ whole genome shotgun (WGS) entry which is preliminary data.</text>
</comment>
<protein>
    <submittedName>
        <fullName evidence="2">TIGR02646 family protein</fullName>
    </submittedName>
</protein>
<feature type="region of interest" description="Disordered" evidence="1">
    <location>
        <begin position="1"/>
        <end position="29"/>
    </location>
</feature>
<proteinExistence type="predicted"/>
<name>A0A2U2D9V1_9PSED</name>
<dbReference type="RefSeq" id="WP_109520707.1">
    <property type="nucleotide sequence ID" value="NZ_JBJGXP010000003.1"/>
</dbReference>
<evidence type="ECO:0000256" key="1">
    <source>
        <dbReference type="SAM" id="MobiDB-lite"/>
    </source>
</evidence>
<dbReference type="Proteomes" id="UP000245056">
    <property type="component" value="Unassembled WGS sequence"/>
</dbReference>
<dbReference type="InterPro" id="IPR013467">
    <property type="entry name" value="HNH78-like"/>
</dbReference>
<gene>
    <name evidence="2" type="ORF">C9I49_09665</name>
</gene>
<dbReference type="NCBIfam" id="TIGR02646">
    <property type="entry name" value="retron system putative HNH endonuclease"/>
    <property type="match status" value="1"/>
</dbReference>